<keyword evidence="2" id="KW-1133">Transmembrane helix</keyword>
<proteinExistence type="predicted"/>
<reference evidence="4 5" key="1">
    <citation type="submission" date="2019-12" db="EMBL/GenBank/DDBJ databases">
        <authorList>
            <person name="Alioto T."/>
            <person name="Alioto T."/>
            <person name="Gomez Garrido J."/>
        </authorList>
    </citation>
    <scope>NUCLEOTIDE SEQUENCE [LARGE SCALE GENOMIC DNA]</scope>
</reference>
<dbReference type="EMBL" id="CACTIH010004224">
    <property type="protein sequence ID" value="CAA2990219.1"/>
    <property type="molecule type" value="Genomic_DNA"/>
</dbReference>
<dbReference type="InterPro" id="IPR008480">
    <property type="entry name" value="DUF761_pln"/>
</dbReference>
<keyword evidence="2" id="KW-0472">Membrane</keyword>
<keyword evidence="2" id="KW-0812">Transmembrane</keyword>
<feature type="domain" description="DUF4408" evidence="3">
    <location>
        <begin position="47"/>
        <end position="79"/>
    </location>
</feature>
<protein>
    <recommendedName>
        <fullName evidence="3">DUF4408 domain-containing protein</fullName>
    </recommendedName>
</protein>
<sequence length="365" mass="41104">MPILSRTSSSLMFSLQVVLAVTSILSAALVLKFSVPVITEFAVYEVPSIIKGTVSWFKPLYMYIVINCIIITIVAFSKFHSKNDDVTPPLPSEASPPLETAAHIQPQLQVMPVAENPQVVHSENEYKYDGVVLSSEAVPEGYANDVIDNNIGFARMEAKVLGNKTASFNGNADSFKDYVTSNKENEFVNSKLKDEPEYSSSNEKPRPPSVYARFGSRRNIKASPEGGKTVLGVLKPNKQDTLESTWNTITEGRATRLKRHLRKSDTRERDSHIHDRDRHLRPQQQEKTPKKMIKSDTFSDRANTSSPQLSPSSSGINKLKKEASLSQDELNRRVEAFIKKFNEEMRLQRQESLNQYMETINRASH</sequence>
<feature type="compositionally biased region" description="Low complexity" evidence="1">
    <location>
        <begin position="305"/>
        <end position="314"/>
    </location>
</feature>
<feature type="compositionally biased region" description="Basic and acidic residues" evidence="1">
    <location>
        <begin position="319"/>
        <end position="329"/>
    </location>
</feature>
<dbReference type="Proteomes" id="UP000594638">
    <property type="component" value="Unassembled WGS sequence"/>
</dbReference>
<feature type="compositionally biased region" description="Basic and acidic residues" evidence="1">
    <location>
        <begin position="187"/>
        <end position="196"/>
    </location>
</feature>
<evidence type="ECO:0000256" key="1">
    <source>
        <dbReference type="SAM" id="MobiDB-lite"/>
    </source>
</evidence>
<feature type="region of interest" description="Disordered" evidence="1">
    <location>
        <begin position="187"/>
        <end position="236"/>
    </location>
</feature>
<comment type="caution">
    <text evidence="4">The sequence shown here is derived from an EMBL/GenBank/DDBJ whole genome shotgun (WGS) entry which is preliminary data.</text>
</comment>
<dbReference type="PANTHER" id="PTHR33098:SF117">
    <property type="entry name" value="COTTON FIBER (DUF761)"/>
    <property type="match status" value="1"/>
</dbReference>
<dbReference type="PANTHER" id="PTHR33098">
    <property type="entry name" value="COTTON FIBER (DUF761)"/>
    <property type="match status" value="1"/>
</dbReference>
<feature type="compositionally biased region" description="Basic and acidic residues" evidence="1">
    <location>
        <begin position="263"/>
        <end position="280"/>
    </location>
</feature>
<keyword evidence="5" id="KW-1185">Reference proteome</keyword>
<feature type="region of interest" description="Disordered" evidence="1">
    <location>
        <begin position="255"/>
        <end position="329"/>
    </location>
</feature>
<dbReference type="Pfam" id="PF14364">
    <property type="entry name" value="DUF4408"/>
    <property type="match status" value="1"/>
</dbReference>
<dbReference type="InterPro" id="IPR025520">
    <property type="entry name" value="DUF4408"/>
</dbReference>
<evidence type="ECO:0000313" key="4">
    <source>
        <dbReference type="EMBL" id="CAA2990219.1"/>
    </source>
</evidence>
<accession>A0A8S0SBJ7</accession>
<evidence type="ECO:0000259" key="3">
    <source>
        <dbReference type="Pfam" id="PF14364"/>
    </source>
</evidence>
<feature type="transmembrane region" description="Helical" evidence="2">
    <location>
        <begin position="12"/>
        <end position="31"/>
    </location>
</feature>
<name>A0A8S0SBJ7_OLEEU</name>
<evidence type="ECO:0000313" key="5">
    <source>
        <dbReference type="Proteomes" id="UP000594638"/>
    </source>
</evidence>
<dbReference type="Pfam" id="PF05553">
    <property type="entry name" value="DUF761"/>
    <property type="match status" value="1"/>
</dbReference>
<organism evidence="4 5">
    <name type="scientific">Olea europaea subsp. europaea</name>
    <dbReference type="NCBI Taxonomy" id="158383"/>
    <lineage>
        <taxon>Eukaryota</taxon>
        <taxon>Viridiplantae</taxon>
        <taxon>Streptophyta</taxon>
        <taxon>Embryophyta</taxon>
        <taxon>Tracheophyta</taxon>
        <taxon>Spermatophyta</taxon>
        <taxon>Magnoliopsida</taxon>
        <taxon>eudicotyledons</taxon>
        <taxon>Gunneridae</taxon>
        <taxon>Pentapetalae</taxon>
        <taxon>asterids</taxon>
        <taxon>lamiids</taxon>
        <taxon>Lamiales</taxon>
        <taxon>Oleaceae</taxon>
        <taxon>Oleeae</taxon>
        <taxon>Olea</taxon>
    </lineage>
</organism>
<dbReference type="Gramene" id="OE9A116831T1">
    <property type="protein sequence ID" value="OE9A116831C1"/>
    <property type="gene ID" value="OE9A116831"/>
</dbReference>
<evidence type="ECO:0000256" key="2">
    <source>
        <dbReference type="SAM" id="Phobius"/>
    </source>
</evidence>
<gene>
    <name evidence="4" type="ORF">OLEA9_A116831</name>
</gene>
<dbReference type="AlphaFoldDB" id="A0A8S0SBJ7"/>
<dbReference type="OrthoDB" id="1933168at2759"/>
<feature type="compositionally biased region" description="Basic and acidic residues" evidence="1">
    <location>
        <begin position="287"/>
        <end position="299"/>
    </location>
</feature>
<feature type="transmembrane region" description="Helical" evidence="2">
    <location>
        <begin position="60"/>
        <end position="77"/>
    </location>
</feature>